<name>A0ABT9E2P4_9PROT</name>
<proteinExistence type="predicted"/>
<feature type="region of interest" description="Disordered" evidence="1">
    <location>
        <begin position="172"/>
        <end position="194"/>
    </location>
</feature>
<comment type="caution">
    <text evidence="2">The sequence shown here is derived from an EMBL/GenBank/DDBJ whole genome shotgun (WGS) entry which is preliminary data.</text>
</comment>
<dbReference type="Gene3D" id="2.30.110.10">
    <property type="entry name" value="Electron Transport, Fmn-binding Protein, Chain A"/>
    <property type="match status" value="1"/>
</dbReference>
<dbReference type="Proteomes" id="UP001243009">
    <property type="component" value="Unassembled WGS sequence"/>
</dbReference>
<dbReference type="InterPro" id="IPR007396">
    <property type="entry name" value="TR_PAI2-type"/>
</dbReference>
<dbReference type="PIRSF" id="PIRSF010372">
    <property type="entry name" value="PaiB"/>
    <property type="match status" value="1"/>
</dbReference>
<dbReference type="PANTHER" id="PTHR35802:SF1">
    <property type="entry name" value="PROTEASE SYNTHASE AND SPORULATION PROTEIN PAI 2"/>
    <property type="match status" value="1"/>
</dbReference>
<evidence type="ECO:0000256" key="1">
    <source>
        <dbReference type="SAM" id="MobiDB-lite"/>
    </source>
</evidence>
<evidence type="ECO:0000313" key="2">
    <source>
        <dbReference type="EMBL" id="MDO9710440.1"/>
    </source>
</evidence>
<organism evidence="2 3">
    <name type="scientific">Paracraurococcus lichenis</name>
    <dbReference type="NCBI Taxonomy" id="3064888"/>
    <lineage>
        <taxon>Bacteria</taxon>
        <taxon>Pseudomonadati</taxon>
        <taxon>Pseudomonadota</taxon>
        <taxon>Alphaproteobacteria</taxon>
        <taxon>Acetobacterales</taxon>
        <taxon>Roseomonadaceae</taxon>
        <taxon>Paracraurococcus</taxon>
    </lineage>
</organism>
<dbReference type="Pfam" id="PF04299">
    <property type="entry name" value="FMN_bind_2"/>
    <property type="match status" value="1"/>
</dbReference>
<gene>
    <name evidence="2" type="ORF">Q7A36_18950</name>
</gene>
<keyword evidence="3" id="KW-1185">Reference proteome</keyword>
<dbReference type="SUPFAM" id="SSF50475">
    <property type="entry name" value="FMN-binding split barrel"/>
    <property type="match status" value="1"/>
</dbReference>
<dbReference type="EMBL" id="JAUTWS010000018">
    <property type="protein sequence ID" value="MDO9710440.1"/>
    <property type="molecule type" value="Genomic_DNA"/>
</dbReference>
<dbReference type="PANTHER" id="PTHR35802">
    <property type="entry name" value="PROTEASE SYNTHASE AND SPORULATION PROTEIN PAI 2"/>
    <property type="match status" value="1"/>
</dbReference>
<evidence type="ECO:0000313" key="3">
    <source>
        <dbReference type="Proteomes" id="UP001243009"/>
    </source>
</evidence>
<accession>A0ABT9E2P4</accession>
<dbReference type="RefSeq" id="WP_305105303.1">
    <property type="nucleotide sequence ID" value="NZ_JAUTWS010000018.1"/>
</dbReference>
<protein>
    <submittedName>
        <fullName evidence="2">FMN-binding negative transcriptional regulator</fullName>
    </submittedName>
</protein>
<dbReference type="InterPro" id="IPR012349">
    <property type="entry name" value="Split_barrel_FMN-bd"/>
</dbReference>
<sequence>MYNPPAFREDRPDILYGLIRNARLALLVSNGAGGVPDVTHLPLTLVEEEGVLLGHLARANPHWQALRAAGRALAVFQGAEGYVSPNWYPSKAEHHRVVPTWNYEAVHAEGPIEVIEDPARLHAIVSLLTEHQEAAQPKPWSVADAPEPFVAAQLKGIVGLALRIERLEGKRKLSQNRAEPDRAGAEAGLAASADARDRAVAAAMRKLGAAK</sequence>
<reference evidence="2 3" key="1">
    <citation type="submission" date="2023-08" db="EMBL/GenBank/DDBJ databases">
        <title>The draft genome sequence of Paracraurococcus sp. LOR1-02.</title>
        <authorList>
            <person name="Kingkaew E."/>
            <person name="Tanasupawat S."/>
        </authorList>
    </citation>
    <scope>NUCLEOTIDE SEQUENCE [LARGE SCALE GENOMIC DNA]</scope>
    <source>
        <strain evidence="2 3">LOR1-02</strain>
    </source>
</reference>